<organism evidence="2 3">
    <name type="scientific">Pyxicephalus adspersus</name>
    <name type="common">African bullfrog</name>
    <dbReference type="NCBI Taxonomy" id="30357"/>
    <lineage>
        <taxon>Eukaryota</taxon>
        <taxon>Metazoa</taxon>
        <taxon>Chordata</taxon>
        <taxon>Craniata</taxon>
        <taxon>Vertebrata</taxon>
        <taxon>Euteleostomi</taxon>
        <taxon>Amphibia</taxon>
        <taxon>Batrachia</taxon>
        <taxon>Anura</taxon>
        <taxon>Neobatrachia</taxon>
        <taxon>Ranoidea</taxon>
        <taxon>Pyxicephalidae</taxon>
        <taxon>Pyxicephalinae</taxon>
        <taxon>Pyxicephalus</taxon>
    </lineage>
</organism>
<comment type="caution">
    <text evidence="2">The sequence shown here is derived from an EMBL/GenBank/DDBJ whole genome shotgun (WGS) entry which is preliminary data.</text>
</comment>
<name>A0AAV2ZK05_PYXAD</name>
<evidence type="ECO:0000256" key="1">
    <source>
        <dbReference type="SAM" id="MobiDB-lite"/>
    </source>
</evidence>
<dbReference type="EMBL" id="DYDO01000012">
    <property type="protein sequence ID" value="DBA15580.1"/>
    <property type="molecule type" value="Genomic_DNA"/>
</dbReference>
<dbReference type="AlphaFoldDB" id="A0AAV2ZK05"/>
<proteinExistence type="predicted"/>
<feature type="compositionally biased region" description="Low complexity" evidence="1">
    <location>
        <begin position="98"/>
        <end position="110"/>
    </location>
</feature>
<evidence type="ECO:0000313" key="3">
    <source>
        <dbReference type="Proteomes" id="UP001181693"/>
    </source>
</evidence>
<reference evidence="2" key="1">
    <citation type="thesis" date="2020" institute="ProQuest LLC" country="789 East Eisenhower Parkway, Ann Arbor, MI, USA">
        <title>Comparative Genomics and Chromosome Evolution.</title>
        <authorList>
            <person name="Mudd A.B."/>
        </authorList>
    </citation>
    <scope>NUCLEOTIDE SEQUENCE</scope>
    <source>
        <strain evidence="2">1538</strain>
        <tissue evidence="2">Blood</tissue>
    </source>
</reference>
<dbReference type="Proteomes" id="UP001181693">
    <property type="component" value="Unassembled WGS sequence"/>
</dbReference>
<sequence length="132" mass="15250">MRQAWWNGPMDFDGAPVQLLLDLSSHTFRMRLVLRPLLDGIRMTQASYRWGSRFHLLVTRNYSNFALQRHSQLPGLFEFLQLPPIEIPDWLKVPLEVPSESTRSSRPRSTQGRQWASRTGPLLRPQAGPNEA</sequence>
<accession>A0AAV2ZK05</accession>
<feature type="region of interest" description="Disordered" evidence="1">
    <location>
        <begin position="97"/>
        <end position="132"/>
    </location>
</feature>
<protein>
    <submittedName>
        <fullName evidence="2">Uncharacterized protein</fullName>
    </submittedName>
</protein>
<gene>
    <name evidence="2" type="ORF">GDO54_004773</name>
</gene>
<keyword evidence="3" id="KW-1185">Reference proteome</keyword>
<evidence type="ECO:0000313" key="2">
    <source>
        <dbReference type="EMBL" id="DBA15580.1"/>
    </source>
</evidence>